<keyword evidence="3" id="KW-1185">Reference proteome</keyword>
<proteinExistence type="predicted"/>
<comment type="caution">
    <text evidence="2">The sequence shown here is derived from an EMBL/GenBank/DDBJ whole genome shotgun (WGS) entry which is preliminary data.</text>
</comment>
<gene>
    <name evidence="2" type="ORF">HCU67_14880</name>
</gene>
<reference evidence="2 3" key="1">
    <citation type="submission" date="2020-04" db="EMBL/GenBank/DDBJ databases">
        <authorList>
            <person name="Yoon J."/>
        </authorList>
    </citation>
    <scope>NUCLEOTIDE SEQUENCE [LARGE SCALE GENOMIC DNA]</scope>
    <source>
        <strain evidence="2 3">DJ-13</strain>
    </source>
</reference>
<evidence type="ECO:0000313" key="2">
    <source>
        <dbReference type="EMBL" id="NKI33239.1"/>
    </source>
</evidence>
<sequence length="244" mass="27440">MKKVIGLLSFLLVIGSLNAQTSGQVAQYTPGVGGETDGLYLNAMGSIADKLDKLDYTDDTIEGSPYQSNTFAPGQLFYGDENVGEIFYRYNAYNEEIEIKQKNTEIEPIRGLGKDKKIRLVANGKSMSFKTFVDKRGNTKNGYMTLVSDGEYKLYKHLKVTFKEAKKAENSLVKGSPARFSQSTVYYLESPDGKRLDEVQLNNKKLLELVDKSKQEDLKQYLKENKIKVNDVNDLNKVVNFLNG</sequence>
<feature type="chain" id="PRO_5045421704" evidence="1">
    <location>
        <begin position="20"/>
        <end position="244"/>
    </location>
</feature>
<name>A0ABX1GUD4_9FLAO</name>
<keyword evidence="1" id="KW-0732">Signal</keyword>
<organism evidence="2 3">
    <name type="scientific">Croceivirga thetidis</name>
    <dbReference type="NCBI Taxonomy" id="2721623"/>
    <lineage>
        <taxon>Bacteria</taxon>
        <taxon>Pseudomonadati</taxon>
        <taxon>Bacteroidota</taxon>
        <taxon>Flavobacteriia</taxon>
        <taxon>Flavobacteriales</taxon>
        <taxon>Flavobacteriaceae</taxon>
        <taxon>Croceivirga</taxon>
    </lineage>
</organism>
<evidence type="ECO:0000313" key="3">
    <source>
        <dbReference type="Proteomes" id="UP000718451"/>
    </source>
</evidence>
<dbReference type="RefSeq" id="WP_168553379.1">
    <property type="nucleotide sequence ID" value="NZ_JAAWWL010000002.1"/>
</dbReference>
<dbReference type="EMBL" id="JAAWWL010000002">
    <property type="protein sequence ID" value="NKI33239.1"/>
    <property type="molecule type" value="Genomic_DNA"/>
</dbReference>
<feature type="signal peptide" evidence="1">
    <location>
        <begin position="1"/>
        <end position="19"/>
    </location>
</feature>
<protein>
    <submittedName>
        <fullName evidence="2">Uncharacterized protein</fullName>
    </submittedName>
</protein>
<dbReference type="Proteomes" id="UP000718451">
    <property type="component" value="Unassembled WGS sequence"/>
</dbReference>
<accession>A0ABX1GUD4</accession>
<evidence type="ECO:0000256" key="1">
    <source>
        <dbReference type="SAM" id="SignalP"/>
    </source>
</evidence>